<feature type="non-terminal residue" evidence="3">
    <location>
        <position position="208"/>
    </location>
</feature>
<name>A0A0M3QXM4_DROBS</name>
<feature type="domain" description="Protein TsetseEP" evidence="2">
    <location>
        <begin position="52"/>
        <end position="172"/>
    </location>
</feature>
<dbReference type="InterPro" id="IPR007931">
    <property type="entry name" value="TsetseEP"/>
</dbReference>
<dbReference type="OMA" id="TNFAACI"/>
<accession>A0A0M3QXM4</accession>
<feature type="signal peptide" evidence="1">
    <location>
        <begin position="1"/>
        <end position="21"/>
    </location>
</feature>
<proteinExistence type="predicted"/>
<dbReference type="EMBL" id="CP012526">
    <property type="protein sequence ID" value="ALC46183.1"/>
    <property type="molecule type" value="Genomic_DNA"/>
</dbReference>
<evidence type="ECO:0000259" key="2">
    <source>
        <dbReference type="Pfam" id="PF05267"/>
    </source>
</evidence>
<dbReference type="Proteomes" id="UP000494163">
    <property type="component" value="Chromosome 3R"/>
</dbReference>
<protein>
    <submittedName>
        <fullName evidence="3">CG7567</fullName>
    </submittedName>
</protein>
<keyword evidence="1" id="KW-0732">Signal</keyword>
<evidence type="ECO:0000256" key="1">
    <source>
        <dbReference type="SAM" id="SignalP"/>
    </source>
</evidence>
<feature type="chain" id="PRO_5005788150" evidence="1">
    <location>
        <begin position="22"/>
        <end position="208"/>
    </location>
</feature>
<dbReference type="Pfam" id="PF05267">
    <property type="entry name" value="DUF725"/>
    <property type="match status" value="1"/>
</dbReference>
<dbReference type="OrthoDB" id="7859325at2759"/>
<evidence type="ECO:0000313" key="3">
    <source>
        <dbReference type="EMBL" id="ALC46183.1"/>
    </source>
</evidence>
<dbReference type="AlphaFoldDB" id="A0A0M3QXM4"/>
<reference evidence="3 4" key="1">
    <citation type="submission" date="2015-08" db="EMBL/GenBank/DDBJ databases">
        <title>Ancestral chromatin configuration constrains chromatin evolution on differentiating sex chromosomes in Drosophila.</title>
        <authorList>
            <person name="Zhou Q."/>
            <person name="Bachtrog D."/>
        </authorList>
    </citation>
    <scope>NUCLEOTIDE SEQUENCE [LARGE SCALE GENOMIC DNA]</scope>
    <source>
        <tissue evidence="3">Whole larvae</tissue>
    </source>
</reference>
<gene>
    <name evidence="3" type="ORF">Dbus_chr3Rg933</name>
</gene>
<evidence type="ECO:0000313" key="4">
    <source>
        <dbReference type="Proteomes" id="UP000494163"/>
    </source>
</evidence>
<keyword evidence="4" id="KW-1185">Reference proteome</keyword>
<sequence>MCRKLSLLLLLLGLSLGSTLAFHLQTSLKTSSKIQELQMESKVLAETHQDTSSMCFAYYSPQLSQVTDQYQADYDLCMTNYEHNKTVSVHQYYKNDLEQIETDVYRCSEAMLRCYDAETAIEAFECISTTAAEEAQIFYGVSSNATQVAAEVKLFYVKIDTELNKCVNSAERSYVENTSNVYDQLNACLRSNKIPPTPTPPTPTYSTP</sequence>
<dbReference type="STRING" id="30019.A0A0M3QXM4"/>
<organism evidence="3 4">
    <name type="scientific">Drosophila busckii</name>
    <name type="common">Fruit fly</name>
    <dbReference type="NCBI Taxonomy" id="30019"/>
    <lineage>
        <taxon>Eukaryota</taxon>
        <taxon>Metazoa</taxon>
        <taxon>Ecdysozoa</taxon>
        <taxon>Arthropoda</taxon>
        <taxon>Hexapoda</taxon>
        <taxon>Insecta</taxon>
        <taxon>Pterygota</taxon>
        <taxon>Neoptera</taxon>
        <taxon>Endopterygota</taxon>
        <taxon>Diptera</taxon>
        <taxon>Brachycera</taxon>
        <taxon>Muscomorpha</taxon>
        <taxon>Ephydroidea</taxon>
        <taxon>Drosophilidae</taxon>
        <taxon>Drosophila</taxon>
    </lineage>
</organism>